<dbReference type="InterPro" id="IPR001584">
    <property type="entry name" value="Integrase_cat-core"/>
</dbReference>
<dbReference type="EMBL" id="QXFZ01001104">
    <property type="protein sequence ID" value="KAE9096849.1"/>
    <property type="molecule type" value="Genomic_DNA"/>
</dbReference>
<dbReference type="Pfam" id="PF25597">
    <property type="entry name" value="SH3_retrovirus"/>
    <property type="match status" value="1"/>
</dbReference>
<comment type="caution">
    <text evidence="6">The sequence shown here is derived from an EMBL/GenBank/DDBJ whole genome shotgun (WGS) entry which is preliminary data.</text>
</comment>
<keyword evidence="9" id="KW-1185">Reference proteome</keyword>
<dbReference type="InterPro" id="IPR013103">
    <property type="entry name" value="RVT_2"/>
</dbReference>
<dbReference type="EMBL" id="QXGA01000849">
    <property type="protein sequence ID" value="KAE9138618.1"/>
    <property type="molecule type" value="Genomic_DNA"/>
</dbReference>
<dbReference type="GO" id="GO:0015074">
    <property type="term" value="P:DNA integration"/>
    <property type="evidence" value="ECO:0007669"/>
    <property type="project" value="InterPro"/>
</dbReference>
<name>A0A6A3XB51_9STRA</name>
<dbReference type="Proteomes" id="UP000440367">
    <property type="component" value="Unassembled WGS sequence"/>
</dbReference>
<dbReference type="InterPro" id="IPR036397">
    <property type="entry name" value="RNaseH_sf"/>
</dbReference>
<evidence type="ECO:0000259" key="2">
    <source>
        <dbReference type="PROSITE" id="PS50994"/>
    </source>
</evidence>
<dbReference type="PROSITE" id="PS50994">
    <property type="entry name" value="INTEGRASE"/>
    <property type="match status" value="1"/>
</dbReference>
<evidence type="ECO:0000313" key="5">
    <source>
        <dbReference type="EMBL" id="KAE9138618.1"/>
    </source>
</evidence>
<gene>
    <name evidence="7" type="ORF">PF002_g18494</name>
    <name evidence="6" type="ORF">PF005_g17164</name>
    <name evidence="5" type="ORF">PF006_g13921</name>
    <name evidence="4" type="ORF">PF007_g16830</name>
    <name evidence="3" type="ORF">PF009_g18713</name>
</gene>
<dbReference type="PANTHER" id="PTHR11439">
    <property type="entry name" value="GAG-POL-RELATED RETROTRANSPOSON"/>
    <property type="match status" value="1"/>
</dbReference>
<dbReference type="EMBL" id="QXGB01001167">
    <property type="protein sequence ID" value="KAE9195736.1"/>
    <property type="molecule type" value="Genomic_DNA"/>
</dbReference>
<dbReference type="EMBL" id="QXGF01001270">
    <property type="protein sequence ID" value="KAE8931223.1"/>
    <property type="molecule type" value="Genomic_DNA"/>
</dbReference>
<accession>A0A6A3XB51</accession>
<dbReference type="AlphaFoldDB" id="A0A6A3XB51"/>
<feature type="region of interest" description="Disordered" evidence="1">
    <location>
        <begin position="229"/>
        <end position="341"/>
    </location>
</feature>
<dbReference type="Pfam" id="PF07727">
    <property type="entry name" value="RVT_2"/>
    <property type="match status" value="1"/>
</dbReference>
<evidence type="ECO:0000313" key="12">
    <source>
        <dbReference type="Proteomes" id="UP000441208"/>
    </source>
</evidence>
<evidence type="ECO:0000313" key="7">
    <source>
        <dbReference type="EMBL" id="KAE9211552.1"/>
    </source>
</evidence>
<dbReference type="Gene3D" id="3.30.420.10">
    <property type="entry name" value="Ribonuclease H-like superfamily/Ribonuclease H"/>
    <property type="match status" value="1"/>
</dbReference>
<dbReference type="GO" id="GO:0003676">
    <property type="term" value="F:nucleic acid binding"/>
    <property type="evidence" value="ECO:0007669"/>
    <property type="project" value="InterPro"/>
</dbReference>
<evidence type="ECO:0000313" key="6">
    <source>
        <dbReference type="EMBL" id="KAE9195736.1"/>
    </source>
</evidence>
<proteinExistence type="predicted"/>
<evidence type="ECO:0000256" key="1">
    <source>
        <dbReference type="SAM" id="MobiDB-lite"/>
    </source>
</evidence>
<dbReference type="Proteomes" id="UP000433483">
    <property type="component" value="Unassembled WGS sequence"/>
</dbReference>
<evidence type="ECO:0000313" key="3">
    <source>
        <dbReference type="EMBL" id="KAE8931223.1"/>
    </source>
</evidence>
<protein>
    <recommendedName>
        <fullName evidence="2">Integrase catalytic domain-containing protein</fullName>
    </recommendedName>
</protein>
<organism evidence="6 9">
    <name type="scientific">Phytophthora fragariae</name>
    <dbReference type="NCBI Taxonomy" id="53985"/>
    <lineage>
        <taxon>Eukaryota</taxon>
        <taxon>Sar</taxon>
        <taxon>Stramenopiles</taxon>
        <taxon>Oomycota</taxon>
        <taxon>Peronosporomycetes</taxon>
        <taxon>Peronosporales</taxon>
        <taxon>Peronosporaceae</taxon>
        <taxon>Phytophthora</taxon>
    </lineage>
</organism>
<evidence type="ECO:0000313" key="4">
    <source>
        <dbReference type="EMBL" id="KAE9096849.1"/>
    </source>
</evidence>
<feature type="domain" description="Integrase catalytic" evidence="2">
    <location>
        <begin position="1"/>
        <end position="108"/>
    </location>
</feature>
<dbReference type="OrthoDB" id="126939at2759"/>
<evidence type="ECO:0000313" key="11">
    <source>
        <dbReference type="Proteomes" id="UP000440732"/>
    </source>
</evidence>
<dbReference type="SUPFAM" id="SSF53098">
    <property type="entry name" value="Ribonuclease H-like"/>
    <property type="match status" value="1"/>
</dbReference>
<reference evidence="8 9" key="1">
    <citation type="submission" date="2018-08" db="EMBL/GenBank/DDBJ databases">
        <title>Genomic investigation of the strawberry pathogen Phytophthora fragariae indicates pathogenicity is determined by transcriptional variation in three key races.</title>
        <authorList>
            <person name="Adams T.M."/>
            <person name="Armitage A.D."/>
            <person name="Sobczyk M.K."/>
            <person name="Bates H.J."/>
            <person name="Dunwell J.M."/>
            <person name="Nellist C.F."/>
            <person name="Harrison R.J."/>
        </authorList>
    </citation>
    <scope>NUCLEOTIDE SEQUENCE [LARGE SCALE GENOMIC DNA]</scope>
    <source>
        <strain evidence="7 10">BC-1</strain>
        <strain evidence="6 9">NOV-27</strain>
        <strain evidence="5 11">NOV-5</strain>
        <strain evidence="4 12">NOV-71</strain>
        <strain evidence="3 8">NOV-9</strain>
    </source>
</reference>
<evidence type="ECO:0000313" key="8">
    <source>
        <dbReference type="Proteomes" id="UP000429523"/>
    </source>
</evidence>
<sequence length="891" mass="98224">MELLAAGHRIKSLTSDGGGEFVNTELKLFMEARGIRFVPTHPYIPEENALVEKLNGVLVNKMRAAMYAADLPNRLWPEVLQYIVNIDNMSPTRALKGKTPSEKLLGTAPNMAKIRVCGSVGFVFVAKAKRKHKLCPKAEPALLLGFARSTTGYRLLHLRIGPIVEARDVKFREDITVSRKYISALLMGKSGGDKIPFVPLPVEYVAEESVRTGAEKTVTSSLFVAGAEMGGADADGAPGSGGESSSSGSDESDSDSAGNLETPPAATSRQATAATGSTASSATGGTTAAASANANPSAVNTGQGSPAPAATGGTGGRRQTRRQRMQNAGPPRRSTRTRRPNVRLNGYQLMLEEQLTGAPDTVDEVLRSPQRAEWQAALQAEFESLLKHGTWKLVDRSKSSSGKRVKVLTTKWVLRIKRDENSNILRYKARLVIHGFKQRFGFEYWDTYSPVVRIVTMLLVLLIELLLGLDARHNDVETAFLNSLLRGVTIYVEQPKGFDGGTGRVCLLLKGIYGLKQAARIWYQTLRAHLVEIGFRRCAFDVGLYVRYIYGRIVLVTVYVDDMMVIGKPHDIDSVIEELRQRFVMKDLGRVKHLLSMEIHYEPGRILCLSQSAYIDRLLREFGMTNTSTAKSPQMHNEKMLRLEKDKSKVNDPALPYRQLVGKLQYLVSCTRPDIANAVRCLGRHAGAYTKENFTGAKRVLQYLAGTRTHGLVYRRPSAVQDGKLQLYAYSDADHANCPDTSRSISGHVLKLNNWSFGFKSKKQNAVTDGTWKSELVAASTCVENLLWAKELLEEIGMTVEVPKLFIDNQSALKVCQTVGNYEGVKRYAKLGHKIAELVEAKELTLEYVPTSENIADMFTKALGPQRFALLRELVGVEDVTGAKLQQDQDA</sequence>
<dbReference type="CDD" id="cd09272">
    <property type="entry name" value="RNase_HI_RT_Ty1"/>
    <property type="match status" value="1"/>
</dbReference>
<feature type="compositionally biased region" description="Low complexity" evidence="1">
    <location>
        <begin position="229"/>
        <end position="311"/>
    </location>
</feature>
<dbReference type="PANTHER" id="PTHR11439:SF483">
    <property type="entry name" value="PEPTIDE SYNTHASE GLIP-LIKE, PUTATIVE (AFU_ORTHOLOGUE AFUA_3G12920)-RELATED"/>
    <property type="match status" value="1"/>
</dbReference>
<dbReference type="EMBL" id="QXGD01001218">
    <property type="protein sequence ID" value="KAE9211552.1"/>
    <property type="molecule type" value="Genomic_DNA"/>
</dbReference>
<dbReference type="InterPro" id="IPR057670">
    <property type="entry name" value="SH3_retrovirus"/>
</dbReference>
<dbReference type="Proteomes" id="UP000441208">
    <property type="component" value="Unassembled WGS sequence"/>
</dbReference>
<dbReference type="Proteomes" id="UP000440732">
    <property type="component" value="Unassembled WGS sequence"/>
</dbReference>
<evidence type="ECO:0000313" key="10">
    <source>
        <dbReference type="Proteomes" id="UP000440367"/>
    </source>
</evidence>
<dbReference type="InterPro" id="IPR012337">
    <property type="entry name" value="RNaseH-like_sf"/>
</dbReference>
<dbReference type="Proteomes" id="UP000429523">
    <property type="component" value="Unassembled WGS sequence"/>
</dbReference>
<evidence type="ECO:0000313" key="9">
    <source>
        <dbReference type="Proteomes" id="UP000433483"/>
    </source>
</evidence>